<evidence type="ECO:0000256" key="1">
    <source>
        <dbReference type="ARBA" id="ARBA00010088"/>
    </source>
</evidence>
<dbReference type="InParanoid" id="A0A2P5HEU7"/>
<keyword evidence="6" id="KW-1185">Reference proteome</keyword>
<feature type="region of interest" description="Disordered" evidence="3">
    <location>
        <begin position="194"/>
        <end position="217"/>
    </location>
</feature>
<dbReference type="InterPro" id="IPR029058">
    <property type="entry name" value="AB_hydrolase_fold"/>
</dbReference>
<dbReference type="OrthoDB" id="425534at2759"/>
<dbReference type="InterPro" id="IPR051601">
    <property type="entry name" value="Serine_prot/Carboxylest_S33"/>
</dbReference>
<evidence type="ECO:0000313" key="6">
    <source>
        <dbReference type="Proteomes" id="UP000094444"/>
    </source>
</evidence>
<sequence length="596" mass="64789">MAADFDWTAIEPSEQLKYHPCYDGYQCARLSVPLDWQDANNTKKVAIAIATLPATVPKDDPSFGGTIFLNPGGPGSSGVSIVRALGHRLRAMTEGKKHYELLGFDPRGIAHTTPRADCFGQSHIFARDSLILESRGIGALDSGDHALRRTLALDSAFGSLCETKDAEDDILAYVSTASVARDIIEITDRADELRRAERTMSPPTGQRPLGEAEGDSHDEPARVLYWGFSYGTILGNTLASMFPGRMGRVVLDGVDDVFDYILGDWLTNLRDTEKIVDYFYDTCFDGADDCPLWEKGDESAEDIRGRIDRLISDADDHPISFVQNDGSSNLRVITGADIRQVFVRPLYKPLPDGFEFLATVLAEALKGNFSLIAQNIALPVLQDACSIENSTNPGPGDAQAAILCGDADYADPDGPHHSGKKQGLEYWKHHVETVKNQSSTFASFWSAIPLSCSGWRIRPKWRFAGPWGTPPADPELKDGLPAAPILFTTARLDPVTPLHVAYKMSNDHAGSAVLIHETVGHCAAVTGWSECFNQHIRAYFDDGIVPANGTVCATTCKPFSKDGYCLPPAEVMAAGGDAHTFGLAADRRSFRPLGLN</sequence>
<proteinExistence type="inferred from homology"/>
<dbReference type="STRING" id="158607.A0A2P5HEU7"/>
<dbReference type="PANTHER" id="PTHR43248">
    <property type="entry name" value="2-SUCCINYL-6-HYDROXY-2,4-CYCLOHEXADIENE-1-CARBOXYLATE SYNTHASE"/>
    <property type="match status" value="1"/>
</dbReference>
<feature type="domain" description="Peptidase S33 tripeptidyl aminopeptidase-like C-terminal" evidence="4">
    <location>
        <begin position="440"/>
        <end position="552"/>
    </location>
</feature>
<dbReference type="PANTHER" id="PTHR43248:SF25">
    <property type="entry name" value="AB HYDROLASE-1 DOMAIN-CONTAINING PROTEIN-RELATED"/>
    <property type="match status" value="1"/>
</dbReference>
<dbReference type="InterPro" id="IPR013595">
    <property type="entry name" value="Pept_S33_TAP-like_C"/>
</dbReference>
<name>A0A2P5HEU7_DIAHE</name>
<dbReference type="Proteomes" id="UP000094444">
    <property type="component" value="Unassembled WGS sequence"/>
</dbReference>
<comment type="similarity">
    <text evidence="1">Belongs to the peptidase S33 family.</text>
</comment>
<evidence type="ECO:0000259" key="4">
    <source>
        <dbReference type="Pfam" id="PF08386"/>
    </source>
</evidence>
<keyword evidence="2" id="KW-0378">Hydrolase</keyword>
<evidence type="ECO:0000256" key="2">
    <source>
        <dbReference type="ARBA" id="ARBA00022801"/>
    </source>
</evidence>
<reference evidence="5" key="1">
    <citation type="submission" date="2017-09" db="EMBL/GenBank/DDBJ databases">
        <title>Polyketide synthases of a Diaporthe helianthi virulent isolate.</title>
        <authorList>
            <person name="Baroncelli R."/>
        </authorList>
    </citation>
    <scope>NUCLEOTIDE SEQUENCE [LARGE SCALE GENOMIC DNA]</scope>
    <source>
        <strain evidence="5">7/96</strain>
    </source>
</reference>
<dbReference type="SUPFAM" id="SSF53474">
    <property type="entry name" value="alpha/beta-Hydrolases"/>
    <property type="match status" value="1"/>
</dbReference>
<dbReference type="Gene3D" id="3.40.50.1820">
    <property type="entry name" value="alpha/beta hydrolase"/>
    <property type="match status" value="1"/>
</dbReference>
<protein>
    <recommendedName>
        <fullName evidence="4">Peptidase S33 tripeptidyl aminopeptidase-like C-terminal domain-containing protein</fullName>
    </recommendedName>
</protein>
<comment type="caution">
    <text evidence="5">The sequence shown here is derived from an EMBL/GenBank/DDBJ whole genome shotgun (WGS) entry which is preliminary data.</text>
</comment>
<gene>
    <name evidence="5" type="ORF">DHEL01_v212847</name>
</gene>
<dbReference type="Pfam" id="PF08386">
    <property type="entry name" value="Abhydrolase_4"/>
    <property type="match status" value="1"/>
</dbReference>
<organism evidence="5 6">
    <name type="scientific">Diaporthe helianthi</name>
    <dbReference type="NCBI Taxonomy" id="158607"/>
    <lineage>
        <taxon>Eukaryota</taxon>
        <taxon>Fungi</taxon>
        <taxon>Dikarya</taxon>
        <taxon>Ascomycota</taxon>
        <taxon>Pezizomycotina</taxon>
        <taxon>Sordariomycetes</taxon>
        <taxon>Sordariomycetidae</taxon>
        <taxon>Diaporthales</taxon>
        <taxon>Diaporthaceae</taxon>
        <taxon>Diaporthe</taxon>
    </lineage>
</organism>
<accession>A0A2P5HEU7</accession>
<dbReference type="GO" id="GO:0016787">
    <property type="term" value="F:hydrolase activity"/>
    <property type="evidence" value="ECO:0007669"/>
    <property type="project" value="UniProtKB-KW"/>
</dbReference>
<evidence type="ECO:0000256" key="3">
    <source>
        <dbReference type="SAM" id="MobiDB-lite"/>
    </source>
</evidence>
<dbReference type="AlphaFoldDB" id="A0A2P5HEU7"/>
<evidence type="ECO:0000313" key="5">
    <source>
        <dbReference type="EMBL" id="POS68759.1"/>
    </source>
</evidence>
<dbReference type="EMBL" id="MAVT02003239">
    <property type="protein sequence ID" value="POS68759.1"/>
    <property type="molecule type" value="Genomic_DNA"/>
</dbReference>